<dbReference type="InterPro" id="IPR015095">
    <property type="entry name" value="AlkB_hom8_N"/>
</dbReference>
<gene>
    <name evidence="3" type="ORF">D4764_22G0006500</name>
</gene>
<keyword evidence="3" id="KW-0695">RNA-directed DNA polymerase</keyword>
<organism evidence="3 4">
    <name type="scientific">Takifugu flavidus</name>
    <name type="common">sansaifugu</name>
    <dbReference type="NCBI Taxonomy" id="433684"/>
    <lineage>
        <taxon>Eukaryota</taxon>
        <taxon>Metazoa</taxon>
        <taxon>Chordata</taxon>
        <taxon>Craniata</taxon>
        <taxon>Vertebrata</taxon>
        <taxon>Euteleostomi</taxon>
        <taxon>Actinopterygii</taxon>
        <taxon>Neopterygii</taxon>
        <taxon>Teleostei</taxon>
        <taxon>Neoteleostei</taxon>
        <taxon>Acanthomorphata</taxon>
        <taxon>Eupercaria</taxon>
        <taxon>Tetraodontiformes</taxon>
        <taxon>Tetradontoidea</taxon>
        <taxon>Tetraodontidae</taxon>
        <taxon>Takifugu</taxon>
    </lineage>
</organism>
<dbReference type="GO" id="GO:0003964">
    <property type="term" value="F:RNA-directed DNA polymerase activity"/>
    <property type="evidence" value="ECO:0007669"/>
    <property type="project" value="UniProtKB-KW"/>
</dbReference>
<dbReference type="SUPFAM" id="SSF56672">
    <property type="entry name" value="DNA/RNA polymerases"/>
    <property type="match status" value="1"/>
</dbReference>
<accession>A0A5C6NCV5</accession>
<keyword evidence="1" id="KW-0472">Membrane</keyword>
<dbReference type="AlphaFoldDB" id="A0A5C6NCV5"/>
<evidence type="ECO:0000256" key="1">
    <source>
        <dbReference type="SAM" id="Phobius"/>
    </source>
</evidence>
<dbReference type="CDD" id="cd01650">
    <property type="entry name" value="RT_nLTR_like"/>
    <property type="match status" value="1"/>
</dbReference>
<feature type="domain" description="Reverse transcriptase" evidence="2">
    <location>
        <begin position="271"/>
        <end position="488"/>
    </location>
</feature>
<dbReference type="PANTHER" id="PTHR47510">
    <property type="entry name" value="REVERSE TRANSCRIPTASE DOMAIN-CONTAINING PROTEIN"/>
    <property type="match status" value="1"/>
</dbReference>
<keyword evidence="1" id="KW-0812">Transmembrane</keyword>
<evidence type="ECO:0000313" key="4">
    <source>
        <dbReference type="Proteomes" id="UP000324091"/>
    </source>
</evidence>
<keyword evidence="3" id="KW-0548">Nucleotidyltransferase</keyword>
<protein>
    <submittedName>
        <fullName evidence="3">Putative RNA-directed DNA polymerase from transposon BS</fullName>
    </submittedName>
</protein>
<dbReference type="InterPro" id="IPR043502">
    <property type="entry name" value="DNA/RNA_pol_sf"/>
</dbReference>
<dbReference type="Proteomes" id="UP000324091">
    <property type="component" value="Chromosome 22"/>
</dbReference>
<comment type="caution">
    <text evidence="3">The sequence shown here is derived from an EMBL/GenBank/DDBJ whole genome shotgun (WGS) entry which is preliminary data.</text>
</comment>
<proteinExistence type="predicted"/>
<dbReference type="Pfam" id="PF00078">
    <property type="entry name" value="RVT_1"/>
    <property type="match status" value="1"/>
</dbReference>
<dbReference type="PROSITE" id="PS50878">
    <property type="entry name" value="RT_POL"/>
    <property type="match status" value="1"/>
</dbReference>
<evidence type="ECO:0000259" key="2">
    <source>
        <dbReference type="PROSITE" id="PS50878"/>
    </source>
</evidence>
<dbReference type="InterPro" id="IPR000477">
    <property type="entry name" value="RT_dom"/>
</dbReference>
<keyword evidence="3" id="KW-0808">Transferase</keyword>
<feature type="transmembrane region" description="Helical" evidence="1">
    <location>
        <begin position="536"/>
        <end position="557"/>
    </location>
</feature>
<sequence>MAGAYTATPLPHLGQSDHLSLFLTPKYSPLINRVRPSMKTIKVWPAGADSVLQDRFQHTDWSMFTPQGSCGSHTHTDIDNFTSTVLDHITTTIDSITTTKRITTYPNQKPWMNKEVRLLLKARNTAFRSGEAQAYSTARANLRRGIKKAKHTYKRKIEGHFSSSDPRRMWQGIQAITDYKPNNSSPTVMDTTFLNELNTFYARFEKDDKDTATRTPLPADHQPITLSSTAVYTALSRINPRKAAGPDGIPGRVLRACAEQLAGIFTDIFNLSLAHAVVPSCFKATTIVPVPKHSRPTCLNDCRPVALTPIIMRCFERLVLAHLKDCLPTTLDPHQLAYRSNRSIDDALITKLGDLGINPSLCNWTLDFLTDRPQHVRSGHSRSTTITLSTGVPQGCVLSPFLYSLFTHDCRPVHGSNSIIKFADDTTVIGLIRNNDETAYREEVERLTTWCANNNLVLNTSKTKELIVDFRKARGGTQDPIHINGMAVEHVSSFKFLGTHISEDLSWTTNTSSIIKKAHQRLFFLRTLRKNQLSSAVLVILKASLMQLFFLFCYSIMFRSSSLTLVRHSNGK</sequence>
<dbReference type="GO" id="GO:0016706">
    <property type="term" value="F:2-oxoglutarate-dependent dioxygenase activity"/>
    <property type="evidence" value="ECO:0007669"/>
    <property type="project" value="InterPro"/>
</dbReference>
<dbReference type="GO" id="GO:0008168">
    <property type="term" value="F:methyltransferase activity"/>
    <property type="evidence" value="ECO:0007669"/>
    <property type="project" value="InterPro"/>
</dbReference>
<dbReference type="EMBL" id="RHFK02000015">
    <property type="protein sequence ID" value="TWW65003.1"/>
    <property type="molecule type" value="Genomic_DNA"/>
</dbReference>
<reference evidence="3 4" key="1">
    <citation type="submission" date="2019-04" db="EMBL/GenBank/DDBJ databases">
        <title>Chromosome genome assembly for Takifugu flavidus.</title>
        <authorList>
            <person name="Xiao S."/>
        </authorList>
    </citation>
    <scope>NUCLEOTIDE SEQUENCE [LARGE SCALE GENOMIC DNA]</scope>
    <source>
        <strain evidence="3">HTHZ2018</strain>
        <tissue evidence="3">Muscle</tissue>
    </source>
</reference>
<dbReference type="PANTHER" id="PTHR47510:SF3">
    <property type="entry name" value="ENDO_EXONUCLEASE_PHOSPHATASE DOMAIN-CONTAINING PROTEIN"/>
    <property type="match status" value="1"/>
</dbReference>
<name>A0A5C6NCV5_9TELE</name>
<evidence type="ECO:0000313" key="3">
    <source>
        <dbReference type="EMBL" id="TWW65003.1"/>
    </source>
</evidence>
<keyword evidence="1" id="KW-1133">Transmembrane helix</keyword>
<keyword evidence="4" id="KW-1185">Reference proteome</keyword>
<dbReference type="Pfam" id="PF09004">
    <property type="entry name" value="ALKBH8_N"/>
    <property type="match status" value="1"/>
</dbReference>